<evidence type="ECO:0000256" key="1">
    <source>
        <dbReference type="ARBA" id="ARBA00008164"/>
    </source>
</evidence>
<dbReference type="PANTHER" id="PTHR10264:SF19">
    <property type="entry name" value="AT06885P-RELATED"/>
    <property type="match status" value="1"/>
</dbReference>
<sequence length="327" mass="36411">MNVRVSTYTNFNDSKQSQSLLMKKLKQIKSNIITEMSQQLYTDNPNQDYITTQTSDTVNDLDDNEVDIELTKKRVKAPAPILGSSKINDKTGIITRAPKSKDDMQPAFAFEWETPDNGAYGSLVDIFGSVVGGLGLIPCCFCCPNPYKRVEQGNVGLITKFGQMYKAADPGLIKVNPVSEKLYHVNVMLKTMEIPGQNCLTKDNVSIVLTSVLYFQIVEPHTAYFSVKDIELTLRERTQTTLRQVIGARNLQDVIERREEIAESIEEIISQTADSWGVRIESILIKDLTLPPSVSQSLSMAAEAKRIGESKIIQAKAEILGCYAKYG</sequence>
<dbReference type="Pfam" id="PF01145">
    <property type="entry name" value="Band_7"/>
    <property type="match status" value="1"/>
</dbReference>
<feature type="domain" description="Band 7" evidence="2">
    <location>
        <begin position="145"/>
        <end position="302"/>
    </location>
</feature>
<comment type="caution">
    <text evidence="3">The sequence shown here is derived from an EMBL/GenBank/DDBJ whole genome shotgun (WGS) entry which is preliminary data.</text>
</comment>
<dbReference type="Gene3D" id="3.30.479.30">
    <property type="entry name" value="Band 7 domain"/>
    <property type="match status" value="1"/>
</dbReference>
<dbReference type="PRINTS" id="PR00721">
    <property type="entry name" value="STOMATIN"/>
</dbReference>
<keyword evidence="4" id="KW-1185">Reference proteome</keyword>
<evidence type="ECO:0000313" key="4">
    <source>
        <dbReference type="Proteomes" id="UP001165120"/>
    </source>
</evidence>
<protein>
    <submittedName>
        <fullName evidence="3">Unnamed protein product</fullName>
    </submittedName>
</protein>
<dbReference type="EMBL" id="BSXN01001565">
    <property type="protein sequence ID" value="GME73601.1"/>
    <property type="molecule type" value="Genomic_DNA"/>
</dbReference>
<dbReference type="InterPro" id="IPR036013">
    <property type="entry name" value="Band_7/SPFH_dom_sf"/>
</dbReference>
<proteinExistence type="inferred from homology"/>
<dbReference type="InterPro" id="IPR001972">
    <property type="entry name" value="Stomatin_HflK_fam"/>
</dbReference>
<dbReference type="PANTHER" id="PTHR10264">
    <property type="entry name" value="BAND 7 PROTEIN-RELATED"/>
    <property type="match status" value="1"/>
</dbReference>
<reference evidence="3" key="1">
    <citation type="submission" date="2023-04" db="EMBL/GenBank/DDBJ databases">
        <title>Candida boidinii NBRC 10035.</title>
        <authorList>
            <person name="Ichikawa N."/>
            <person name="Sato H."/>
            <person name="Tonouchi N."/>
        </authorList>
    </citation>
    <scope>NUCLEOTIDE SEQUENCE</scope>
    <source>
        <strain evidence="3">NBRC 10035</strain>
    </source>
</reference>
<dbReference type="FunFam" id="3.30.479.30:FF:000004">
    <property type="entry name" value="Putative membrane protease family, stomatin"/>
    <property type="match status" value="1"/>
</dbReference>
<gene>
    <name evidence="3" type="ORF">Cboi02_000410700</name>
</gene>
<dbReference type="GO" id="GO:0098552">
    <property type="term" value="C:side of membrane"/>
    <property type="evidence" value="ECO:0007669"/>
    <property type="project" value="UniProtKB-ARBA"/>
</dbReference>
<comment type="similarity">
    <text evidence="1">Belongs to the band 7/mec-2 family.</text>
</comment>
<organism evidence="3 4">
    <name type="scientific">Candida boidinii</name>
    <name type="common">Yeast</name>
    <dbReference type="NCBI Taxonomy" id="5477"/>
    <lineage>
        <taxon>Eukaryota</taxon>
        <taxon>Fungi</taxon>
        <taxon>Dikarya</taxon>
        <taxon>Ascomycota</taxon>
        <taxon>Saccharomycotina</taxon>
        <taxon>Pichiomycetes</taxon>
        <taxon>Pichiales</taxon>
        <taxon>Pichiaceae</taxon>
        <taxon>Ogataea</taxon>
        <taxon>Ogataea/Candida clade</taxon>
    </lineage>
</organism>
<dbReference type="SMART" id="SM00244">
    <property type="entry name" value="PHB"/>
    <property type="match status" value="1"/>
</dbReference>
<dbReference type="InterPro" id="IPR043202">
    <property type="entry name" value="Band-7_stomatin-like"/>
</dbReference>
<name>A0A9W6WII9_CANBO</name>
<dbReference type="SUPFAM" id="SSF117892">
    <property type="entry name" value="Band 7/SPFH domain"/>
    <property type="match status" value="1"/>
</dbReference>
<dbReference type="Proteomes" id="UP001165120">
    <property type="component" value="Unassembled WGS sequence"/>
</dbReference>
<evidence type="ECO:0000313" key="3">
    <source>
        <dbReference type="EMBL" id="GME73601.1"/>
    </source>
</evidence>
<dbReference type="InterPro" id="IPR001107">
    <property type="entry name" value="Band_7"/>
</dbReference>
<evidence type="ECO:0000259" key="2">
    <source>
        <dbReference type="SMART" id="SM00244"/>
    </source>
</evidence>
<dbReference type="AlphaFoldDB" id="A0A9W6WII9"/>
<dbReference type="GO" id="GO:0005886">
    <property type="term" value="C:plasma membrane"/>
    <property type="evidence" value="ECO:0007669"/>
    <property type="project" value="InterPro"/>
</dbReference>
<accession>A0A9W6WII9</accession>